<dbReference type="RefSeq" id="WP_174923251.1">
    <property type="nucleotide sequence ID" value="NZ_CABVQD010000018.1"/>
</dbReference>
<feature type="region of interest" description="Disordered" evidence="1">
    <location>
        <begin position="69"/>
        <end position="88"/>
    </location>
</feature>
<evidence type="ECO:0000313" key="3">
    <source>
        <dbReference type="Proteomes" id="UP000494330"/>
    </source>
</evidence>
<reference evidence="2 3" key="1">
    <citation type="submission" date="2019-09" db="EMBL/GenBank/DDBJ databases">
        <authorList>
            <person name="Depoorter E."/>
        </authorList>
    </citation>
    <scope>NUCLEOTIDE SEQUENCE [LARGE SCALE GENOMIC DNA]</scope>
    <source>
        <strain evidence="2">LMG 30113</strain>
    </source>
</reference>
<evidence type="ECO:0000256" key="1">
    <source>
        <dbReference type="SAM" id="MobiDB-lite"/>
    </source>
</evidence>
<dbReference type="EMBL" id="CABVQD010000018">
    <property type="protein sequence ID" value="VWC01020.1"/>
    <property type="molecule type" value="Genomic_DNA"/>
</dbReference>
<sequence>MRALSIRELDLVSGATWAGDIAMSAATGWAGAVAGFGIGGVIGGPVGGMVGGAIGFGMGVAASAGFSASGGTFGREPAGTDYSGCNYH</sequence>
<organism evidence="2 3">
    <name type="scientific">Burkholderia paludis</name>
    <dbReference type="NCBI Taxonomy" id="1506587"/>
    <lineage>
        <taxon>Bacteria</taxon>
        <taxon>Pseudomonadati</taxon>
        <taxon>Pseudomonadota</taxon>
        <taxon>Betaproteobacteria</taxon>
        <taxon>Burkholderiales</taxon>
        <taxon>Burkholderiaceae</taxon>
        <taxon>Burkholderia</taxon>
        <taxon>Burkholderia cepacia complex</taxon>
    </lineage>
</organism>
<gene>
    <name evidence="2" type="ORF">BPA30113_04733</name>
</gene>
<evidence type="ECO:0000313" key="2">
    <source>
        <dbReference type="EMBL" id="VWC01020.1"/>
    </source>
</evidence>
<keyword evidence="3" id="KW-1185">Reference proteome</keyword>
<protein>
    <submittedName>
        <fullName evidence="2">Uncharacterized protein</fullName>
    </submittedName>
</protein>
<accession>A0A6J5DW89</accession>
<name>A0A6J5DW89_9BURK</name>
<dbReference type="Proteomes" id="UP000494330">
    <property type="component" value="Unassembled WGS sequence"/>
</dbReference>
<proteinExistence type="predicted"/>
<dbReference type="AlphaFoldDB" id="A0A6J5DW89"/>